<reference evidence="3" key="1">
    <citation type="submission" date="2016-10" db="EMBL/GenBank/DDBJ databases">
        <authorList>
            <person name="Varghese N."/>
            <person name="Submissions S."/>
        </authorList>
    </citation>
    <scope>NUCLEOTIDE SEQUENCE [LARGE SCALE GENOMIC DNA]</scope>
    <source>
        <strain evidence="3">DSM 19684</strain>
    </source>
</reference>
<dbReference type="STRING" id="454006.SAMN05421825_3732"/>
<accession>A0A1G7VW10</accession>
<proteinExistence type="predicted"/>
<dbReference type="AlphaFoldDB" id="A0A1G7VW10"/>
<gene>
    <name evidence="2" type="ORF">SAMN05421825_3732</name>
</gene>
<dbReference type="OrthoDB" id="1100725at2"/>
<keyword evidence="3" id="KW-1185">Reference proteome</keyword>
<dbReference type="EMBL" id="FNBH01000006">
    <property type="protein sequence ID" value="SDG63986.1"/>
    <property type="molecule type" value="Genomic_DNA"/>
</dbReference>
<sequence length="410" mass="47769">MQNLQDTYEEIFDEIKIILSELSKSDTYEAILEKEKEINQLYQNFSFLKVSQNFDVSSADIEPLQIIDNQFTNIDSDLISIEEFEEEKKVAEIVVEETEVHDIFDDVPEVEEVHSFAEIDAEENLVDESVFENEVVNEINEENQPEEIIANEIEVEAQNKDLIEEPILENEVVSEIEAQNYHEEIVEAVAEIESEEENLLDEPAEKLEPMQDSQFSFAMEKEEPIAEVSNDDYEARLAEKEAKLKELEENRRKIVEFSKENTPQPKEDAQEVYESQTQQEHHDKKFKLAHIKGLKIAKSLFDDDHLEEEEKSAPAQNSGSLLKNNVPTDYMEAPKPKPEFKLDLNDRIAFSQYLFNGSQSELNEVVNTLNSFTSVEKAQEFLSDIYYERDWKKVDSYAQRLWTLVENRFL</sequence>
<evidence type="ECO:0000313" key="2">
    <source>
        <dbReference type="EMBL" id="SDG63986.1"/>
    </source>
</evidence>
<dbReference type="Proteomes" id="UP000199203">
    <property type="component" value="Unassembled WGS sequence"/>
</dbReference>
<protein>
    <submittedName>
        <fullName evidence="2">Uncharacterized protein</fullName>
    </submittedName>
</protein>
<name>A0A1G7VW10_9FLAO</name>
<dbReference type="RefSeq" id="WP_089875161.1">
    <property type="nucleotide sequence ID" value="NZ_FNBH01000006.1"/>
</dbReference>
<evidence type="ECO:0000313" key="3">
    <source>
        <dbReference type="Proteomes" id="UP000199203"/>
    </source>
</evidence>
<evidence type="ECO:0000256" key="1">
    <source>
        <dbReference type="SAM" id="Coils"/>
    </source>
</evidence>
<keyword evidence="1" id="KW-0175">Coiled coil</keyword>
<organism evidence="2 3">
    <name type="scientific">Epilithonimonas hungarica</name>
    <dbReference type="NCBI Taxonomy" id="454006"/>
    <lineage>
        <taxon>Bacteria</taxon>
        <taxon>Pseudomonadati</taxon>
        <taxon>Bacteroidota</taxon>
        <taxon>Flavobacteriia</taxon>
        <taxon>Flavobacteriales</taxon>
        <taxon>Weeksellaceae</taxon>
        <taxon>Chryseobacterium group</taxon>
        <taxon>Epilithonimonas</taxon>
    </lineage>
</organism>
<feature type="coiled-coil region" evidence="1">
    <location>
        <begin position="230"/>
        <end position="260"/>
    </location>
</feature>